<protein>
    <submittedName>
        <fullName evidence="3">Uncharacterized protein</fullName>
    </submittedName>
</protein>
<accession>A0A9W9ZL35</accession>
<evidence type="ECO:0000313" key="4">
    <source>
        <dbReference type="Proteomes" id="UP001163046"/>
    </source>
</evidence>
<keyword evidence="1" id="KW-0175">Coiled coil</keyword>
<dbReference type="EMBL" id="MU825953">
    <property type="protein sequence ID" value="KAJ7381969.1"/>
    <property type="molecule type" value="Genomic_DNA"/>
</dbReference>
<comment type="caution">
    <text evidence="3">The sequence shown here is derived from an EMBL/GenBank/DDBJ whole genome shotgun (WGS) entry which is preliminary data.</text>
</comment>
<feature type="region of interest" description="Disordered" evidence="2">
    <location>
        <begin position="1"/>
        <end position="26"/>
    </location>
</feature>
<evidence type="ECO:0000256" key="2">
    <source>
        <dbReference type="SAM" id="MobiDB-lite"/>
    </source>
</evidence>
<organism evidence="3 4">
    <name type="scientific">Desmophyllum pertusum</name>
    <dbReference type="NCBI Taxonomy" id="174260"/>
    <lineage>
        <taxon>Eukaryota</taxon>
        <taxon>Metazoa</taxon>
        <taxon>Cnidaria</taxon>
        <taxon>Anthozoa</taxon>
        <taxon>Hexacorallia</taxon>
        <taxon>Scleractinia</taxon>
        <taxon>Caryophylliina</taxon>
        <taxon>Caryophylliidae</taxon>
        <taxon>Desmophyllum</taxon>
    </lineage>
</organism>
<reference evidence="3" key="1">
    <citation type="submission" date="2023-01" db="EMBL/GenBank/DDBJ databases">
        <title>Genome assembly of the deep-sea coral Lophelia pertusa.</title>
        <authorList>
            <person name="Herrera S."/>
            <person name="Cordes E."/>
        </authorList>
    </citation>
    <scope>NUCLEOTIDE SEQUENCE</scope>
    <source>
        <strain evidence="3">USNM1676648</strain>
        <tissue evidence="3">Polyp</tissue>
    </source>
</reference>
<sequence length="295" mass="32886">MAFLNGARVSPEPLFPSTSEGETELSDSLRLEKDKEHFNNNNEGTETSIIDHLAANECQEGLDGIPEDELYNSSSLFQNGKTSPAGSHSPKLVSCPEENLSSSGRYHACDRVVLFCCVLYVRSIACADLVDVVRHSWTSALRLFWRNRQNIPLLKERKAPVVSNAAYAELSKNVQDLKQNVSSLKETSVTAELAKLKTEVTSELANVKKVTSDLESVKTKLHAVEEEFPTERPKQVYIRSGECENQRSNTTELWLAIRKLSALLPVMNSSVSEKLIDVQQEMIKLDQKVCCGQEL</sequence>
<keyword evidence="4" id="KW-1185">Reference proteome</keyword>
<feature type="coiled-coil region" evidence="1">
    <location>
        <begin position="167"/>
        <end position="227"/>
    </location>
</feature>
<proteinExistence type="predicted"/>
<name>A0A9W9ZL35_9CNID</name>
<dbReference type="AlphaFoldDB" id="A0A9W9ZL35"/>
<evidence type="ECO:0000313" key="3">
    <source>
        <dbReference type="EMBL" id="KAJ7381969.1"/>
    </source>
</evidence>
<gene>
    <name evidence="3" type="ORF">OS493_037946</name>
</gene>
<dbReference type="OrthoDB" id="5999479at2759"/>
<evidence type="ECO:0000256" key="1">
    <source>
        <dbReference type="SAM" id="Coils"/>
    </source>
</evidence>
<dbReference type="Proteomes" id="UP001163046">
    <property type="component" value="Unassembled WGS sequence"/>
</dbReference>